<feature type="chain" id="PRO_5040469002" description="Ankyrin" evidence="4">
    <location>
        <begin position="20"/>
        <end position="492"/>
    </location>
</feature>
<dbReference type="InterPro" id="IPR002110">
    <property type="entry name" value="Ankyrin_rpt"/>
</dbReference>
<dbReference type="SUPFAM" id="SSF48403">
    <property type="entry name" value="Ankyrin repeat"/>
    <property type="match status" value="1"/>
</dbReference>
<keyword evidence="4" id="KW-0732">Signal</keyword>
<gene>
    <name evidence="5" type="ORF">HYALB_00007530</name>
</gene>
<keyword evidence="6" id="KW-1185">Reference proteome</keyword>
<evidence type="ECO:0000256" key="4">
    <source>
        <dbReference type="SAM" id="SignalP"/>
    </source>
</evidence>
<dbReference type="AlphaFoldDB" id="A0A9N9PUY5"/>
<dbReference type="PANTHER" id="PTHR24171">
    <property type="entry name" value="ANKYRIN REPEAT DOMAIN-CONTAINING PROTEIN 39-RELATED"/>
    <property type="match status" value="1"/>
</dbReference>
<dbReference type="PANTHER" id="PTHR24171:SF8">
    <property type="entry name" value="BRCA1-ASSOCIATED RING DOMAIN PROTEIN 1"/>
    <property type="match status" value="1"/>
</dbReference>
<evidence type="ECO:0000256" key="1">
    <source>
        <dbReference type="ARBA" id="ARBA00022737"/>
    </source>
</evidence>
<keyword evidence="2 3" id="KW-0040">ANK repeat</keyword>
<keyword evidence="1" id="KW-0677">Repeat</keyword>
<reference evidence="5" key="1">
    <citation type="submission" date="2021-07" db="EMBL/GenBank/DDBJ databases">
        <authorList>
            <person name="Durling M."/>
        </authorList>
    </citation>
    <scope>NUCLEOTIDE SEQUENCE</scope>
</reference>
<feature type="repeat" description="ANK" evidence="3">
    <location>
        <begin position="366"/>
        <end position="398"/>
    </location>
</feature>
<dbReference type="OrthoDB" id="539213at2759"/>
<evidence type="ECO:0000256" key="3">
    <source>
        <dbReference type="PROSITE-ProRule" id="PRU00023"/>
    </source>
</evidence>
<evidence type="ECO:0008006" key="7">
    <source>
        <dbReference type="Google" id="ProtNLM"/>
    </source>
</evidence>
<name>A0A9N9PUY5_9HELO</name>
<evidence type="ECO:0000256" key="2">
    <source>
        <dbReference type="ARBA" id="ARBA00023043"/>
    </source>
</evidence>
<dbReference type="Gene3D" id="1.25.40.20">
    <property type="entry name" value="Ankyrin repeat-containing domain"/>
    <property type="match status" value="1"/>
</dbReference>
<protein>
    <recommendedName>
        <fullName evidence="7">Ankyrin</fullName>
    </recommendedName>
</protein>
<dbReference type="EMBL" id="CAJVRM010000160">
    <property type="protein sequence ID" value="CAG8976003.1"/>
    <property type="molecule type" value="Genomic_DNA"/>
</dbReference>
<proteinExistence type="predicted"/>
<feature type="signal peptide" evidence="4">
    <location>
        <begin position="1"/>
        <end position="19"/>
    </location>
</feature>
<organism evidence="5 6">
    <name type="scientific">Hymenoscyphus albidus</name>
    <dbReference type="NCBI Taxonomy" id="595503"/>
    <lineage>
        <taxon>Eukaryota</taxon>
        <taxon>Fungi</taxon>
        <taxon>Dikarya</taxon>
        <taxon>Ascomycota</taxon>
        <taxon>Pezizomycotina</taxon>
        <taxon>Leotiomycetes</taxon>
        <taxon>Helotiales</taxon>
        <taxon>Helotiaceae</taxon>
        <taxon>Hymenoscyphus</taxon>
    </lineage>
</organism>
<dbReference type="Pfam" id="PF12796">
    <property type="entry name" value="Ank_2"/>
    <property type="match status" value="1"/>
</dbReference>
<dbReference type="GO" id="GO:0004842">
    <property type="term" value="F:ubiquitin-protein transferase activity"/>
    <property type="evidence" value="ECO:0007669"/>
    <property type="project" value="TreeGrafter"/>
</dbReference>
<dbReference type="Proteomes" id="UP000701801">
    <property type="component" value="Unassembled WGS sequence"/>
</dbReference>
<dbReference type="InterPro" id="IPR036770">
    <property type="entry name" value="Ankyrin_rpt-contain_sf"/>
</dbReference>
<dbReference type="SMART" id="SM00248">
    <property type="entry name" value="ANK"/>
    <property type="match status" value="6"/>
</dbReference>
<dbReference type="GO" id="GO:0085020">
    <property type="term" value="P:protein K6-linked ubiquitination"/>
    <property type="evidence" value="ECO:0007669"/>
    <property type="project" value="TreeGrafter"/>
</dbReference>
<dbReference type="PROSITE" id="PS50297">
    <property type="entry name" value="ANK_REP_REGION"/>
    <property type="match status" value="2"/>
</dbReference>
<dbReference type="Pfam" id="PF00023">
    <property type="entry name" value="Ank"/>
    <property type="match status" value="1"/>
</dbReference>
<evidence type="ECO:0000313" key="6">
    <source>
        <dbReference type="Proteomes" id="UP000701801"/>
    </source>
</evidence>
<evidence type="ECO:0000313" key="5">
    <source>
        <dbReference type="EMBL" id="CAG8976003.1"/>
    </source>
</evidence>
<sequence>MPVVFPLALGLHILSYCQFVPSRNKNSIPPCNNLEHRLLQDVASIRENVERTAKQGKPQENIVLKGLPTRSPHDRINFWGSLVYLENAWRTFLGAEAALSAYGNDYQTTYDFSSRQSVFGLWLLSLEFRIRRLPLGGIGLQFVAGSLTVKNIVPETSPIMTACKKGEVAVVRNLFETRKASPNDITPINSTPLRFAIESGSIELVQTILSTGADINTPFGQMITHPLSRASASRQIEIARLLIKKGAQVDHVSARGWTAVFYLFGYEWIHGNKGESCIEYLNLLSAASFSDCDVQDVDGWSVMDRAASWGTAEDIAALVNLGASVQLSTVINWLPIRCATWFGNIDTLNALLDIRDRSHINQRDKRGWTLLHDAADIGSSKLLELLLSNGADPHLVTFKMASGVPHDLKNRSLTTGDIAKQRGRNVCDAYKTALGNAEMGISTVEALDDSGSEDIFWVAESEAVEDLGLSDTRSRSSPSLFPVSDLRIIGLL</sequence>
<accession>A0A9N9PUY5</accession>
<comment type="caution">
    <text evidence="5">The sequence shown here is derived from an EMBL/GenBank/DDBJ whole genome shotgun (WGS) entry which is preliminary data.</text>
</comment>
<dbReference type="PROSITE" id="PS50088">
    <property type="entry name" value="ANK_REPEAT"/>
    <property type="match status" value="2"/>
</dbReference>
<feature type="repeat" description="ANK" evidence="3">
    <location>
        <begin position="188"/>
        <end position="216"/>
    </location>
</feature>